<protein>
    <submittedName>
        <fullName evidence="3">Uncharacterized protein</fullName>
    </submittedName>
</protein>
<dbReference type="Gene3D" id="1.25.40.10">
    <property type="entry name" value="Tetratricopeptide repeat domain"/>
    <property type="match status" value="1"/>
</dbReference>
<evidence type="ECO:0000313" key="4">
    <source>
        <dbReference type="Proteomes" id="UP000593567"/>
    </source>
</evidence>
<dbReference type="InterPro" id="IPR006597">
    <property type="entry name" value="Sel1-like"/>
</dbReference>
<keyword evidence="2" id="KW-0472">Membrane</keyword>
<dbReference type="GO" id="GO:0036503">
    <property type="term" value="P:ERAD pathway"/>
    <property type="evidence" value="ECO:0007669"/>
    <property type="project" value="TreeGrafter"/>
</dbReference>
<dbReference type="GO" id="GO:0005789">
    <property type="term" value="C:endoplasmic reticulum membrane"/>
    <property type="evidence" value="ECO:0007669"/>
    <property type="project" value="TreeGrafter"/>
</dbReference>
<keyword evidence="4" id="KW-1185">Reference proteome</keyword>
<reference evidence="3" key="1">
    <citation type="submission" date="2020-06" db="EMBL/GenBank/DDBJ databases">
        <title>Draft genome of Bugula neritina, a colonial animal packing powerful symbionts and potential medicines.</title>
        <authorList>
            <person name="Rayko M."/>
        </authorList>
    </citation>
    <scope>NUCLEOTIDE SEQUENCE [LARGE SCALE GENOMIC DNA]</scope>
    <source>
        <strain evidence="3">Kwan_BN1</strain>
    </source>
</reference>
<dbReference type="InterPro" id="IPR011990">
    <property type="entry name" value="TPR-like_helical_dom_sf"/>
</dbReference>
<evidence type="ECO:0000313" key="3">
    <source>
        <dbReference type="EMBL" id="KAF6039234.1"/>
    </source>
</evidence>
<dbReference type="EMBL" id="VXIV02000288">
    <property type="protein sequence ID" value="KAF6039234.1"/>
    <property type="molecule type" value="Genomic_DNA"/>
</dbReference>
<name>A0A7J7KM45_BUGNE</name>
<dbReference type="Pfam" id="PF08238">
    <property type="entry name" value="Sel1"/>
    <property type="match status" value="1"/>
</dbReference>
<dbReference type="PANTHER" id="PTHR11102">
    <property type="entry name" value="SEL-1-LIKE PROTEIN"/>
    <property type="match status" value="1"/>
</dbReference>
<dbReference type="AlphaFoldDB" id="A0A7J7KM45"/>
<evidence type="ECO:0000256" key="2">
    <source>
        <dbReference type="SAM" id="Phobius"/>
    </source>
</evidence>
<dbReference type="InterPro" id="IPR050767">
    <property type="entry name" value="Sel1_AlgK"/>
</dbReference>
<organism evidence="3 4">
    <name type="scientific">Bugula neritina</name>
    <name type="common">Brown bryozoan</name>
    <name type="synonym">Sertularia neritina</name>
    <dbReference type="NCBI Taxonomy" id="10212"/>
    <lineage>
        <taxon>Eukaryota</taxon>
        <taxon>Metazoa</taxon>
        <taxon>Spiralia</taxon>
        <taxon>Lophotrochozoa</taxon>
        <taxon>Bryozoa</taxon>
        <taxon>Gymnolaemata</taxon>
        <taxon>Cheilostomatida</taxon>
        <taxon>Flustrina</taxon>
        <taxon>Buguloidea</taxon>
        <taxon>Bugulidae</taxon>
        <taxon>Bugula</taxon>
    </lineage>
</organism>
<evidence type="ECO:0000256" key="1">
    <source>
        <dbReference type="ARBA" id="ARBA00038101"/>
    </source>
</evidence>
<comment type="similarity">
    <text evidence="1">Belongs to the sel-1 family.</text>
</comment>
<accession>A0A7J7KM45</accession>
<proteinExistence type="inferred from homology"/>
<sequence length="190" mass="21140">MATNKQTMDSSGRSSAIFGPIPRHRQLYEGKRWQPGPRDEWNPDLPYGGKVYLARKKKAPGWVMRIFEVLFVLFVIAFVGGAYFYMESFHVNALRLVANTGGASNAQHFLGQRYLHGKGVEKDLKVAMEYFKMAADQGHPHAAHNLAVGHIKGLHKLPDGEAYRLLMHALAHGVEEAEDALHDVCASGQC</sequence>
<dbReference type="OrthoDB" id="2384430at2759"/>
<comment type="caution">
    <text evidence="3">The sequence shown here is derived from an EMBL/GenBank/DDBJ whole genome shotgun (WGS) entry which is preliminary data.</text>
</comment>
<feature type="transmembrane region" description="Helical" evidence="2">
    <location>
        <begin position="62"/>
        <end position="86"/>
    </location>
</feature>
<dbReference type="SUPFAM" id="SSF81901">
    <property type="entry name" value="HCP-like"/>
    <property type="match status" value="1"/>
</dbReference>
<gene>
    <name evidence="3" type="ORF">EB796_002429</name>
</gene>
<dbReference type="SMART" id="SM00671">
    <property type="entry name" value="SEL1"/>
    <property type="match status" value="1"/>
</dbReference>
<keyword evidence="2" id="KW-0812">Transmembrane</keyword>
<keyword evidence="2" id="KW-1133">Transmembrane helix</keyword>
<dbReference type="PANTHER" id="PTHR11102:SF147">
    <property type="entry name" value="SEL1L ADAPTOR SUBUNIT OF ERAD E3 UBIQUITIN LIGASE"/>
    <property type="match status" value="1"/>
</dbReference>
<dbReference type="Proteomes" id="UP000593567">
    <property type="component" value="Unassembled WGS sequence"/>
</dbReference>